<dbReference type="FunCoup" id="B5YJS7">
    <property type="interactions" value="405"/>
</dbReference>
<evidence type="ECO:0000256" key="1">
    <source>
        <dbReference type="ARBA" id="ARBA00004689"/>
    </source>
</evidence>
<dbReference type="EnsemblBacteria" id="ACI22101">
    <property type="protein sequence ID" value="ACI22101"/>
    <property type="gene ID" value="THEYE_A0650"/>
</dbReference>
<dbReference type="HOGENOM" id="CLU_022158_0_1_0"/>
<dbReference type="InterPro" id="IPR036230">
    <property type="entry name" value="LeuA_allosteric_dom_sf"/>
</dbReference>
<keyword evidence="5 12" id="KW-0432">Leucine biosynthesis</keyword>
<evidence type="ECO:0000256" key="8">
    <source>
        <dbReference type="ARBA" id="ARBA00022679"/>
    </source>
</evidence>
<dbReference type="RefSeq" id="WP_012546793.1">
    <property type="nucleotide sequence ID" value="NC_011296.1"/>
</dbReference>
<dbReference type="InterPro" id="IPR013785">
    <property type="entry name" value="Aldolase_TIM"/>
</dbReference>
<dbReference type="Gene3D" id="1.10.238.260">
    <property type="match status" value="1"/>
</dbReference>
<feature type="binding site" evidence="12">
    <location>
        <position position="201"/>
    </location>
    <ligand>
        <name>Mn(2+)</name>
        <dbReference type="ChEBI" id="CHEBI:29035"/>
    </ligand>
</feature>
<dbReference type="InterPro" id="IPR002034">
    <property type="entry name" value="AIPM/Hcit_synth_CS"/>
</dbReference>
<evidence type="ECO:0000256" key="9">
    <source>
        <dbReference type="ARBA" id="ARBA00022723"/>
    </source>
</evidence>
<reference evidence="15" key="1">
    <citation type="submission" date="2008-08" db="EMBL/GenBank/DDBJ databases">
        <title>The complete genome sequence of Thermodesulfovibrio yellowstonii strain ATCC 51303 / DSM 11347 / YP87.</title>
        <authorList>
            <person name="Dodson R.J."/>
            <person name="Durkin A.S."/>
            <person name="Wu M."/>
            <person name="Eisen J."/>
            <person name="Sutton G."/>
        </authorList>
    </citation>
    <scope>NUCLEOTIDE SEQUENCE [LARGE SCALE GENOMIC DNA]</scope>
    <source>
        <strain evidence="15">ATCC 51303 / DSM 11347 / YP87</strain>
    </source>
</reference>
<dbReference type="UniPathway" id="UPA00048">
    <property type="reaction ID" value="UER00070"/>
</dbReference>
<feature type="domain" description="Pyruvate carboxyltransferase" evidence="13">
    <location>
        <begin position="4"/>
        <end position="266"/>
    </location>
</feature>
<evidence type="ECO:0000256" key="7">
    <source>
        <dbReference type="ARBA" id="ARBA00022605"/>
    </source>
</evidence>
<keyword evidence="7 12" id="KW-0028">Amino-acid biosynthesis</keyword>
<gene>
    <name evidence="12 14" type="primary">leuA</name>
    <name evidence="14" type="ordered locus">THEYE_A0650</name>
</gene>
<comment type="pathway">
    <text evidence="1 12">Amino-acid biosynthesis; L-leucine biosynthesis; L-leucine from 3-methyl-2-oxobutanoate: step 1/4.</text>
</comment>
<feature type="binding site" evidence="12">
    <location>
        <position position="203"/>
    </location>
    <ligand>
        <name>Mn(2+)</name>
        <dbReference type="ChEBI" id="CHEBI:29035"/>
    </ligand>
</feature>
<comment type="similarity">
    <text evidence="2 12">Belongs to the alpha-IPM synthase/homocitrate synthase family. LeuA type 1 subfamily.</text>
</comment>
<reference evidence="14 15" key="2">
    <citation type="journal article" date="2015" name="Genome Announc.">
        <title>Genome Sequence of the Sulfate-Reducing Thermophilic Bacterium Thermodesulfovibrio yellowstonii Strain DSM 11347T (Phylum Nitrospirae).</title>
        <authorList>
            <person name="Bhatnagar S."/>
            <person name="Badger J.H."/>
            <person name="Madupu R."/>
            <person name="Khouri H.M."/>
            <person name="O'Connor E.M."/>
            <person name="Robb F.T."/>
            <person name="Ward N.L."/>
            <person name="Eisen J.A."/>
        </authorList>
    </citation>
    <scope>NUCLEOTIDE SEQUENCE [LARGE SCALE GENOMIC DNA]</scope>
    <source>
        <strain evidence="15">ATCC 51303 / DSM 11347 / YP87</strain>
    </source>
</reference>
<dbReference type="PROSITE" id="PS50991">
    <property type="entry name" value="PYR_CT"/>
    <property type="match status" value="1"/>
</dbReference>
<name>B5YJS7_THEYD</name>
<dbReference type="FunFam" id="1.10.238.260:FF:000001">
    <property type="entry name" value="2-isopropylmalate synthase"/>
    <property type="match status" value="1"/>
</dbReference>
<feature type="binding site" evidence="12">
    <location>
        <position position="237"/>
    </location>
    <ligand>
        <name>Mn(2+)</name>
        <dbReference type="ChEBI" id="CHEBI:29035"/>
    </ligand>
</feature>
<dbReference type="GO" id="GO:0005737">
    <property type="term" value="C:cytoplasm"/>
    <property type="evidence" value="ECO:0007669"/>
    <property type="project" value="UniProtKB-UniRule"/>
</dbReference>
<keyword evidence="14" id="KW-0012">Acyltransferase</keyword>
<dbReference type="InterPro" id="IPR005671">
    <property type="entry name" value="LeuA_bact_synth"/>
</dbReference>
<evidence type="ECO:0000256" key="5">
    <source>
        <dbReference type="ARBA" id="ARBA00022430"/>
    </source>
</evidence>
<dbReference type="InParanoid" id="B5YJS7"/>
<dbReference type="Gene3D" id="3.20.20.70">
    <property type="entry name" value="Aldolase class I"/>
    <property type="match status" value="1"/>
</dbReference>
<dbReference type="AlphaFoldDB" id="B5YJS7"/>
<dbReference type="GO" id="GO:0009098">
    <property type="term" value="P:L-leucine biosynthetic process"/>
    <property type="evidence" value="ECO:0000318"/>
    <property type="project" value="GO_Central"/>
</dbReference>
<dbReference type="SUPFAM" id="SSF51569">
    <property type="entry name" value="Aldolase"/>
    <property type="match status" value="1"/>
</dbReference>
<comment type="subunit">
    <text evidence="12">Homodimer.</text>
</comment>
<evidence type="ECO:0000313" key="15">
    <source>
        <dbReference type="Proteomes" id="UP000000718"/>
    </source>
</evidence>
<evidence type="ECO:0000259" key="13">
    <source>
        <dbReference type="PROSITE" id="PS50991"/>
    </source>
</evidence>
<organism evidence="14 15">
    <name type="scientific">Thermodesulfovibrio yellowstonii (strain ATCC 51303 / DSM 11347 / YP87)</name>
    <dbReference type="NCBI Taxonomy" id="289376"/>
    <lineage>
        <taxon>Bacteria</taxon>
        <taxon>Pseudomonadati</taxon>
        <taxon>Nitrospirota</taxon>
        <taxon>Thermodesulfovibrionia</taxon>
        <taxon>Thermodesulfovibrionales</taxon>
        <taxon>Thermodesulfovibrionaceae</taxon>
        <taxon>Thermodesulfovibrio</taxon>
    </lineage>
</organism>
<dbReference type="STRING" id="289376.THEYE_A0650"/>
<dbReference type="InterPro" id="IPR013709">
    <property type="entry name" value="2-isopropylmalate_synth_dimer"/>
</dbReference>
<keyword evidence="10 12" id="KW-0464">Manganese</keyword>
<dbReference type="InterPro" id="IPR000891">
    <property type="entry name" value="PYR_CT"/>
</dbReference>
<dbReference type="NCBIfam" id="NF002087">
    <property type="entry name" value="PRK00915.1-4"/>
    <property type="match status" value="1"/>
</dbReference>
<sequence>MRRIKIFDTTLRDGEQSPGASMNVDEKIQVAKQLKKLGVDIIEAGFPIASPGDFEAVNRISKEVKGIVVAGLCRARDEDIERAAEALKPAEQKRIHTFIATSDIHLKYKLRMDRDQVIQAAVKAVKKAKQYTDDVEFSAEDATRSDWDYLCKVTEEVIKAGATTVNIPDTVGYTIPQEYGELIEYLMNKVPNIDKATISVHCHNDLGLAVANSLTAILKGAGQVECTINGIGERAGNAALEEIVMALKVRNDFFKADTGIVTQEIYRTSRLISKITGMVVQANKAIVGANAFAHEAGIHQDGVLKERTTYEIMRPEDIGIPSSKIVLGKHSGRHAFKKRLEELGFSLTEEEINRAFERFKKLADQKKYIFNEDIEALVSDEVLRIAEVYQLIDLEVASGTKKKPTATVKMKINGDEKEITVSGDGPVDSVYRAITELTGSKAELNKFEIKAITGGTDALGEVTVILEEGGHTVRGHGSDTDIIVASAKAYINALNKLALKNLKT</sequence>
<dbReference type="Pfam" id="PF22617">
    <property type="entry name" value="HCS_D2"/>
    <property type="match status" value="1"/>
</dbReference>
<dbReference type="PATRIC" id="fig|289376.4.peg.643"/>
<dbReference type="PANTHER" id="PTHR10277">
    <property type="entry name" value="HOMOCITRATE SYNTHASE-RELATED"/>
    <property type="match status" value="1"/>
</dbReference>
<evidence type="ECO:0000256" key="2">
    <source>
        <dbReference type="ARBA" id="ARBA00009396"/>
    </source>
</evidence>
<dbReference type="SMART" id="SM00917">
    <property type="entry name" value="LeuA_dimer"/>
    <property type="match status" value="1"/>
</dbReference>
<comment type="cofactor">
    <cofactor evidence="12">
        <name>Mn(2+)</name>
        <dbReference type="ChEBI" id="CHEBI:29035"/>
    </cofactor>
</comment>
<feature type="region of interest" description="Regulatory domain" evidence="12">
    <location>
        <begin position="390"/>
        <end position="504"/>
    </location>
</feature>
<keyword evidence="11 12" id="KW-0100">Branched-chain amino acid biosynthesis</keyword>
<accession>B5YJS7</accession>
<keyword evidence="6 12" id="KW-0963">Cytoplasm</keyword>
<evidence type="ECO:0000256" key="12">
    <source>
        <dbReference type="HAMAP-Rule" id="MF_01025"/>
    </source>
</evidence>
<dbReference type="NCBIfam" id="NF002086">
    <property type="entry name" value="PRK00915.1-3"/>
    <property type="match status" value="1"/>
</dbReference>
<dbReference type="FunFam" id="3.20.20.70:FF:000010">
    <property type="entry name" value="2-isopropylmalate synthase"/>
    <property type="match status" value="1"/>
</dbReference>
<comment type="function">
    <text evidence="12">Catalyzes the condensation of the acetyl group of acetyl-CoA with 3-methyl-2-oxobutanoate (2-ketoisovalerate) to form 3-carboxy-3-hydroxy-4-methylpentanoate (2-isopropylmalate).</text>
</comment>
<dbReference type="Pfam" id="PF00682">
    <property type="entry name" value="HMGL-like"/>
    <property type="match status" value="1"/>
</dbReference>
<dbReference type="InterPro" id="IPR050073">
    <property type="entry name" value="2-IPM_HCS-like"/>
</dbReference>
<dbReference type="GO" id="GO:0030145">
    <property type="term" value="F:manganese ion binding"/>
    <property type="evidence" value="ECO:0007669"/>
    <property type="project" value="UniProtKB-UniRule"/>
</dbReference>
<evidence type="ECO:0000256" key="11">
    <source>
        <dbReference type="ARBA" id="ARBA00023304"/>
    </source>
</evidence>
<evidence type="ECO:0000256" key="10">
    <source>
        <dbReference type="ARBA" id="ARBA00023211"/>
    </source>
</evidence>
<dbReference type="Gene3D" id="3.30.160.270">
    <property type="match status" value="1"/>
</dbReference>
<dbReference type="PROSITE" id="PS00816">
    <property type="entry name" value="AIPM_HOMOCIT_SYNTH_2"/>
    <property type="match status" value="1"/>
</dbReference>
<dbReference type="KEGG" id="tye:THEYE_A0650"/>
<evidence type="ECO:0000256" key="4">
    <source>
        <dbReference type="ARBA" id="ARBA00018198"/>
    </source>
</evidence>
<keyword evidence="15" id="KW-1185">Reference proteome</keyword>
<dbReference type="NCBIfam" id="TIGR00973">
    <property type="entry name" value="leuA_bact"/>
    <property type="match status" value="1"/>
</dbReference>
<evidence type="ECO:0000256" key="6">
    <source>
        <dbReference type="ARBA" id="ARBA00022490"/>
    </source>
</evidence>
<dbReference type="SUPFAM" id="SSF110921">
    <property type="entry name" value="2-isopropylmalate synthase LeuA, allosteric (dimerisation) domain"/>
    <property type="match status" value="1"/>
</dbReference>
<dbReference type="GO" id="GO:0003852">
    <property type="term" value="F:2-isopropylmalate synthase activity"/>
    <property type="evidence" value="ECO:0000318"/>
    <property type="project" value="GO_Central"/>
</dbReference>
<dbReference type="PROSITE" id="PS00815">
    <property type="entry name" value="AIPM_HOMOCIT_SYNTH_1"/>
    <property type="match status" value="1"/>
</dbReference>
<evidence type="ECO:0000313" key="14">
    <source>
        <dbReference type="EMBL" id="ACI22101.1"/>
    </source>
</evidence>
<dbReference type="EMBL" id="CP001147">
    <property type="protein sequence ID" value="ACI22101.1"/>
    <property type="molecule type" value="Genomic_DNA"/>
</dbReference>
<proteinExistence type="inferred from homology"/>
<dbReference type="Pfam" id="PF08502">
    <property type="entry name" value="LeuA_dimer"/>
    <property type="match status" value="1"/>
</dbReference>
<dbReference type="OrthoDB" id="9804858at2"/>
<dbReference type="FunFam" id="3.30.160.270:FF:000001">
    <property type="entry name" value="2-isopropylmalate synthase"/>
    <property type="match status" value="1"/>
</dbReference>
<dbReference type="Proteomes" id="UP000000718">
    <property type="component" value="Chromosome"/>
</dbReference>
<keyword evidence="8 12" id="KW-0808">Transferase</keyword>
<protein>
    <recommendedName>
        <fullName evidence="4 12">2-isopropylmalate synthase</fullName>
        <ecNumber evidence="3 12">2.3.3.13</ecNumber>
    </recommendedName>
    <alternativeName>
        <fullName evidence="12">Alpha-IPM synthase</fullName>
    </alternativeName>
    <alternativeName>
        <fullName evidence="12">Alpha-isopropylmalate synthase</fullName>
    </alternativeName>
</protein>
<dbReference type="EC" id="2.3.3.13" evidence="3 12"/>
<dbReference type="HAMAP" id="MF_01025">
    <property type="entry name" value="LeuA_type1"/>
    <property type="match status" value="1"/>
</dbReference>
<dbReference type="GO" id="GO:0003985">
    <property type="term" value="F:acetyl-CoA C-acetyltransferase activity"/>
    <property type="evidence" value="ECO:0007669"/>
    <property type="project" value="UniProtKB-UniRule"/>
</dbReference>
<dbReference type="InterPro" id="IPR054691">
    <property type="entry name" value="LeuA/HCS_post-cat"/>
</dbReference>
<keyword evidence="9 12" id="KW-0479">Metal-binding</keyword>
<comment type="catalytic activity">
    <reaction evidence="12">
        <text>3-methyl-2-oxobutanoate + acetyl-CoA + H2O = (2S)-2-isopropylmalate + CoA + H(+)</text>
        <dbReference type="Rhea" id="RHEA:21524"/>
        <dbReference type="ChEBI" id="CHEBI:1178"/>
        <dbReference type="ChEBI" id="CHEBI:11851"/>
        <dbReference type="ChEBI" id="CHEBI:15377"/>
        <dbReference type="ChEBI" id="CHEBI:15378"/>
        <dbReference type="ChEBI" id="CHEBI:57287"/>
        <dbReference type="ChEBI" id="CHEBI:57288"/>
        <dbReference type="EC" id="2.3.3.13"/>
    </reaction>
</comment>
<dbReference type="NCBIfam" id="NF002085">
    <property type="entry name" value="PRK00915.1-2"/>
    <property type="match status" value="1"/>
</dbReference>
<feature type="binding site" evidence="12">
    <location>
        <position position="13"/>
    </location>
    <ligand>
        <name>Mn(2+)</name>
        <dbReference type="ChEBI" id="CHEBI:29035"/>
    </ligand>
</feature>
<evidence type="ECO:0000256" key="3">
    <source>
        <dbReference type="ARBA" id="ARBA00012973"/>
    </source>
</evidence>
<dbReference type="eggNOG" id="COG0119">
    <property type="taxonomic scope" value="Bacteria"/>
</dbReference>
<dbReference type="PANTHER" id="PTHR10277:SF9">
    <property type="entry name" value="2-ISOPROPYLMALATE SYNTHASE 1, CHLOROPLASTIC-RELATED"/>
    <property type="match status" value="1"/>
</dbReference>
<dbReference type="CDD" id="cd07940">
    <property type="entry name" value="DRE_TIM_IPMS"/>
    <property type="match status" value="1"/>
</dbReference>